<dbReference type="RefSeq" id="WP_210759626.1">
    <property type="nucleotide sequence ID" value="NZ_CP060139.1"/>
</dbReference>
<proteinExistence type="predicted"/>
<reference evidence="4 5" key="1">
    <citation type="submission" date="2020-08" db="EMBL/GenBank/DDBJ databases">
        <title>Croceimicrobium hydrocarbonivorans gen. nov., sp. nov., a novel marine bacterium isolated from a bacterial consortium that degrades polyethylene terephthalate.</title>
        <authorList>
            <person name="Liu R."/>
        </authorList>
    </citation>
    <scope>NUCLEOTIDE SEQUENCE [LARGE SCALE GENOMIC DNA]</scope>
    <source>
        <strain evidence="4 5">A20-9</strain>
    </source>
</reference>
<keyword evidence="1" id="KW-0677">Repeat</keyword>
<dbReference type="SMART" id="SM00028">
    <property type="entry name" value="TPR"/>
    <property type="match status" value="5"/>
</dbReference>
<dbReference type="PANTHER" id="PTHR44858:SF1">
    <property type="entry name" value="UDP-N-ACETYLGLUCOSAMINE--PEPTIDE N-ACETYLGLUCOSAMINYLTRANSFERASE SPINDLY-RELATED"/>
    <property type="match status" value="1"/>
</dbReference>
<organism evidence="4 5">
    <name type="scientific">Croceimicrobium hydrocarbonivorans</name>
    <dbReference type="NCBI Taxonomy" id="2761580"/>
    <lineage>
        <taxon>Bacteria</taxon>
        <taxon>Pseudomonadati</taxon>
        <taxon>Bacteroidota</taxon>
        <taxon>Flavobacteriia</taxon>
        <taxon>Flavobacteriales</taxon>
        <taxon>Owenweeksiaceae</taxon>
        <taxon>Croceimicrobium</taxon>
    </lineage>
</organism>
<keyword evidence="2 3" id="KW-0802">TPR repeat</keyword>
<dbReference type="Gene3D" id="1.25.40.10">
    <property type="entry name" value="Tetratricopeptide repeat domain"/>
    <property type="match status" value="2"/>
</dbReference>
<dbReference type="SUPFAM" id="SSF48452">
    <property type="entry name" value="TPR-like"/>
    <property type="match status" value="1"/>
</dbReference>
<evidence type="ECO:0000256" key="2">
    <source>
        <dbReference type="ARBA" id="ARBA00022803"/>
    </source>
</evidence>
<evidence type="ECO:0000256" key="1">
    <source>
        <dbReference type="ARBA" id="ARBA00022737"/>
    </source>
</evidence>
<dbReference type="PROSITE" id="PS50293">
    <property type="entry name" value="TPR_REGION"/>
    <property type="match status" value="1"/>
</dbReference>
<dbReference type="EMBL" id="CP060139">
    <property type="protein sequence ID" value="QNR25101.1"/>
    <property type="molecule type" value="Genomic_DNA"/>
</dbReference>
<feature type="repeat" description="TPR" evidence="3">
    <location>
        <begin position="206"/>
        <end position="239"/>
    </location>
</feature>
<accession>A0A7H0VHA3</accession>
<evidence type="ECO:0000256" key="3">
    <source>
        <dbReference type="PROSITE-ProRule" id="PRU00339"/>
    </source>
</evidence>
<sequence>MDEGLFKRLNLRDFLKDSPFLNPLKEHYPDYLRQLLERTLDYWNQRELEKAKEHIATFNSNFDGFQIGKLIELAIDFKEIDAEKTIVYLDSIPETQREETSTAFAFHFVKAVLYFSLWDIDKARDECDKAISFDNKLGVTYYLRGTCYALRELHSRAIPDYKKALKDDYKKNEITANLAYSYLRTQNHRKALRLHKRIVDKFPENDKVQYNTGLCFKRFKKHKKAVKYFNKAIQLNPENAGYKLTRGRVLMRLKRHKEAESDLQFAFDSSNQISGALLRINSEVLENKISSRQANKKVLDLIRNKNSS</sequence>
<protein>
    <submittedName>
        <fullName evidence="4">Tetratricopeptide repeat protein</fullName>
    </submittedName>
</protein>
<dbReference type="KEGG" id="chyd:H4K34_04490"/>
<name>A0A7H0VHA3_9FLAO</name>
<dbReference type="PANTHER" id="PTHR44858">
    <property type="entry name" value="TETRATRICOPEPTIDE REPEAT PROTEIN 6"/>
    <property type="match status" value="1"/>
</dbReference>
<dbReference type="AlphaFoldDB" id="A0A7H0VHA3"/>
<keyword evidence="5" id="KW-1185">Reference proteome</keyword>
<evidence type="ECO:0000313" key="4">
    <source>
        <dbReference type="EMBL" id="QNR25101.1"/>
    </source>
</evidence>
<dbReference type="InterPro" id="IPR011990">
    <property type="entry name" value="TPR-like_helical_dom_sf"/>
</dbReference>
<dbReference type="PROSITE" id="PS50005">
    <property type="entry name" value="TPR"/>
    <property type="match status" value="1"/>
</dbReference>
<dbReference type="InterPro" id="IPR050498">
    <property type="entry name" value="Ycf3"/>
</dbReference>
<gene>
    <name evidence="4" type="ORF">H4K34_04490</name>
</gene>
<dbReference type="Proteomes" id="UP000516305">
    <property type="component" value="Chromosome"/>
</dbReference>
<dbReference type="Pfam" id="PF00515">
    <property type="entry name" value="TPR_1"/>
    <property type="match status" value="1"/>
</dbReference>
<dbReference type="InterPro" id="IPR019734">
    <property type="entry name" value="TPR_rpt"/>
</dbReference>
<evidence type="ECO:0000313" key="5">
    <source>
        <dbReference type="Proteomes" id="UP000516305"/>
    </source>
</evidence>